<proteinExistence type="predicted"/>
<organism evidence="1 2">
    <name type="scientific">Sphagnum jensenii</name>
    <dbReference type="NCBI Taxonomy" id="128206"/>
    <lineage>
        <taxon>Eukaryota</taxon>
        <taxon>Viridiplantae</taxon>
        <taxon>Streptophyta</taxon>
        <taxon>Embryophyta</taxon>
        <taxon>Bryophyta</taxon>
        <taxon>Sphagnophytina</taxon>
        <taxon>Sphagnopsida</taxon>
        <taxon>Sphagnales</taxon>
        <taxon>Sphagnaceae</taxon>
        <taxon>Sphagnum</taxon>
    </lineage>
</organism>
<evidence type="ECO:0000313" key="2">
    <source>
        <dbReference type="Proteomes" id="UP001497444"/>
    </source>
</evidence>
<protein>
    <submittedName>
        <fullName evidence="1">Uncharacterized protein</fullName>
    </submittedName>
</protein>
<dbReference type="Pfam" id="PF14432">
    <property type="entry name" value="DYW_deaminase"/>
    <property type="match status" value="1"/>
</dbReference>
<dbReference type="EMBL" id="OZ020103">
    <property type="protein sequence ID" value="CAK9276807.1"/>
    <property type="molecule type" value="Genomic_DNA"/>
</dbReference>
<gene>
    <name evidence="1" type="ORF">CSSPJE1EN1_LOCUS22285</name>
</gene>
<sequence length="97" mass="11195">MRCIPLYWTTKDHHQIVEIHAELKRLSGLMHYAGYVADTNFVLQEEEKVSHLCHHSEKLAIAFELIDTVPGTPLCIVKDLNLRVCHDAKLLQSSFQR</sequence>
<keyword evidence="2" id="KW-1185">Reference proteome</keyword>
<accession>A0ABP0XGW8</accession>
<name>A0ABP0XGW8_9BRYO</name>
<evidence type="ECO:0000313" key="1">
    <source>
        <dbReference type="EMBL" id="CAK9276807.1"/>
    </source>
</evidence>
<dbReference type="Proteomes" id="UP001497444">
    <property type="component" value="Chromosome 8"/>
</dbReference>
<reference evidence="1" key="1">
    <citation type="submission" date="2024-02" db="EMBL/GenBank/DDBJ databases">
        <authorList>
            <consortium name="ELIXIR-Norway"/>
            <consortium name="Elixir Norway"/>
        </authorList>
    </citation>
    <scope>NUCLEOTIDE SEQUENCE</scope>
</reference>
<dbReference type="InterPro" id="IPR032867">
    <property type="entry name" value="DYW_dom"/>
</dbReference>